<evidence type="ECO:0000313" key="8">
    <source>
        <dbReference type="EMBL" id="MDP0588138.1"/>
    </source>
</evidence>
<dbReference type="GO" id="GO:0005737">
    <property type="term" value="C:cytoplasm"/>
    <property type="evidence" value="ECO:0007669"/>
    <property type="project" value="TreeGrafter"/>
</dbReference>
<keyword evidence="9" id="KW-1185">Reference proteome</keyword>
<dbReference type="Proteomes" id="UP001178148">
    <property type="component" value="Unassembled WGS sequence"/>
</dbReference>
<dbReference type="Gene3D" id="3.30.1130.10">
    <property type="match status" value="1"/>
</dbReference>
<name>A0AA90NTW7_9GAMM</name>
<keyword evidence="5 6" id="KW-0456">Lyase</keyword>
<evidence type="ECO:0000256" key="3">
    <source>
        <dbReference type="ARBA" id="ARBA00005708"/>
    </source>
</evidence>
<dbReference type="AlphaFoldDB" id="A0AA90NTW7"/>
<comment type="catalytic activity">
    <reaction evidence="1 6">
        <text>7,8-dihydroneopterin = 6-hydroxymethyl-7,8-dihydropterin + glycolaldehyde</text>
        <dbReference type="Rhea" id="RHEA:10540"/>
        <dbReference type="ChEBI" id="CHEBI:17001"/>
        <dbReference type="ChEBI" id="CHEBI:17071"/>
        <dbReference type="ChEBI" id="CHEBI:44841"/>
        <dbReference type="EC" id="4.1.2.25"/>
    </reaction>
</comment>
<evidence type="ECO:0000259" key="7">
    <source>
        <dbReference type="SMART" id="SM00905"/>
    </source>
</evidence>
<comment type="function">
    <text evidence="6">Catalyzes the conversion of 7,8-dihydroneopterin to 6-hydroxymethyl-7,8-dihydropterin.</text>
</comment>
<dbReference type="PANTHER" id="PTHR42844:SF1">
    <property type="entry name" value="DIHYDRONEOPTERIN ALDOLASE 1-RELATED"/>
    <property type="match status" value="1"/>
</dbReference>
<dbReference type="NCBIfam" id="TIGR00525">
    <property type="entry name" value="folB"/>
    <property type="match status" value="1"/>
</dbReference>
<keyword evidence="4 6" id="KW-0289">Folate biosynthesis</keyword>
<reference evidence="8 9" key="1">
    <citation type="journal article" date="2023" name="bioRxiv">
        <title>An intranuclear bacterial parasite of deep-sea mussels expresses apoptosis inhibitors acquired from its host.</title>
        <authorList>
            <person name="Gonzalez Porras M.A."/>
            <person name="Assie A."/>
            <person name="Tietjen M."/>
            <person name="Violette M."/>
            <person name="Kleiner M."/>
            <person name="Gruber-Vodicka H."/>
            <person name="Dubilier N."/>
            <person name="Leisch N."/>
        </authorList>
    </citation>
    <scope>NUCLEOTIDE SEQUENCE [LARGE SCALE GENOMIC DNA]</scope>
    <source>
        <strain evidence="8">IAP13</strain>
    </source>
</reference>
<dbReference type="SMART" id="SM00905">
    <property type="entry name" value="FolB"/>
    <property type="match status" value="1"/>
</dbReference>
<evidence type="ECO:0000256" key="6">
    <source>
        <dbReference type="RuleBase" id="RU362079"/>
    </source>
</evidence>
<comment type="caution">
    <text evidence="8">The sequence shown here is derived from an EMBL/GenBank/DDBJ whole genome shotgun (WGS) entry which is preliminary data.</text>
</comment>
<gene>
    <name evidence="8" type="primary">folB</name>
    <name evidence="8" type="ORF">QS748_02585</name>
</gene>
<organism evidence="8 9">
    <name type="scientific">Candidatus Endonucleibacter bathymodioli</name>
    <dbReference type="NCBI Taxonomy" id="539814"/>
    <lineage>
        <taxon>Bacteria</taxon>
        <taxon>Pseudomonadati</taxon>
        <taxon>Pseudomonadota</taxon>
        <taxon>Gammaproteobacteria</taxon>
        <taxon>Oceanospirillales</taxon>
        <taxon>Endozoicomonadaceae</taxon>
        <taxon>Candidatus Endonucleibacter</taxon>
    </lineage>
</organism>
<accession>A0AA90NTW7</accession>
<dbReference type="InterPro" id="IPR043133">
    <property type="entry name" value="GTP-CH-I_C/QueF"/>
</dbReference>
<dbReference type="GO" id="GO:0004150">
    <property type="term" value="F:dihydroneopterin aldolase activity"/>
    <property type="evidence" value="ECO:0007669"/>
    <property type="project" value="UniProtKB-UniRule"/>
</dbReference>
<evidence type="ECO:0000313" key="9">
    <source>
        <dbReference type="Proteomes" id="UP001178148"/>
    </source>
</evidence>
<comment type="pathway">
    <text evidence="2 6">Cofactor biosynthesis; tetrahydrofolate biosynthesis; 2-amino-4-hydroxy-6-hydroxymethyl-7,8-dihydropteridine diphosphate from 7,8-dihydroneopterin triphosphate: step 3/4.</text>
</comment>
<evidence type="ECO:0000256" key="4">
    <source>
        <dbReference type="ARBA" id="ARBA00022909"/>
    </source>
</evidence>
<dbReference type="Pfam" id="PF02152">
    <property type="entry name" value="FolB"/>
    <property type="match status" value="1"/>
</dbReference>
<dbReference type="EMBL" id="JASXSV010000003">
    <property type="protein sequence ID" value="MDP0588138.1"/>
    <property type="molecule type" value="Genomic_DNA"/>
</dbReference>
<dbReference type="GO" id="GO:0046654">
    <property type="term" value="P:tetrahydrofolate biosynthetic process"/>
    <property type="evidence" value="ECO:0007669"/>
    <property type="project" value="UniProtKB-UniRule"/>
</dbReference>
<feature type="domain" description="Dihydroneopterin aldolase/epimerase" evidence="7">
    <location>
        <begin position="4"/>
        <end position="116"/>
    </location>
</feature>
<dbReference type="EC" id="4.1.2.25" evidence="6"/>
<evidence type="ECO:0000256" key="1">
    <source>
        <dbReference type="ARBA" id="ARBA00001353"/>
    </source>
</evidence>
<sequence>MDKVYITGLKVGAIIGVYDFEHDAPQPLVIDLELGTDFSQAFDSDELCDVLDYNVISKMVRSFCESSQYKLLEALAGGIIKLLFGNQSSIRNVAIRIRKPQALTGAMASVWCERCREQM</sequence>
<dbReference type="SUPFAM" id="SSF55620">
    <property type="entry name" value="Tetrahydrobiopterin biosynthesis enzymes-like"/>
    <property type="match status" value="1"/>
</dbReference>
<evidence type="ECO:0000256" key="2">
    <source>
        <dbReference type="ARBA" id="ARBA00005013"/>
    </source>
</evidence>
<proteinExistence type="inferred from homology"/>
<evidence type="ECO:0000256" key="5">
    <source>
        <dbReference type="ARBA" id="ARBA00023239"/>
    </source>
</evidence>
<dbReference type="GO" id="GO:0046656">
    <property type="term" value="P:folic acid biosynthetic process"/>
    <property type="evidence" value="ECO:0007669"/>
    <property type="project" value="UniProtKB-UniRule"/>
</dbReference>
<dbReference type="InterPro" id="IPR006157">
    <property type="entry name" value="FolB_dom"/>
</dbReference>
<dbReference type="PANTHER" id="PTHR42844">
    <property type="entry name" value="DIHYDRONEOPTERIN ALDOLASE 1-RELATED"/>
    <property type="match status" value="1"/>
</dbReference>
<dbReference type="NCBIfam" id="TIGR00526">
    <property type="entry name" value="folB_dom"/>
    <property type="match status" value="1"/>
</dbReference>
<comment type="similarity">
    <text evidence="3 6">Belongs to the DHNA family.</text>
</comment>
<dbReference type="InterPro" id="IPR006156">
    <property type="entry name" value="Dihydroneopterin_aldolase"/>
</dbReference>
<protein>
    <recommendedName>
        <fullName evidence="6">7,8-dihydroneopterin aldolase</fullName>
        <ecNumber evidence="6">4.1.2.25</ecNumber>
    </recommendedName>
</protein>